<gene>
    <name evidence="2" type="ORF">NEOLI_002953</name>
</gene>
<accession>A0A1U7LPY5</accession>
<dbReference type="Proteomes" id="UP000186594">
    <property type="component" value="Unassembled WGS sequence"/>
</dbReference>
<keyword evidence="3" id="KW-1185">Reference proteome</keyword>
<evidence type="ECO:0000313" key="3">
    <source>
        <dbReference type="Proteomes" id="UP000186594"/>
    </source>
</evidence>
<dbReference type="EMBL" id="LXFE01000663">
    <property type="protein sequence ID" value="OLL24717.1"/>
    <property type="molecule type" value="Genomic_DNA"/>
</dbReference>
<name>A0A1U7LPY5_NEOID</name>
<sequence length="102" mass="10463">MASKSNTKPQGTSSQSSSTPVASCSIQPGPAIEQSHPLSLASSCTNTSRFPTSKPTLKSSGQALLSRHKTVSSEIPLPPIASSVQYSTVGCGFQKPSELGLS</sequence>
<feature type="region of interest" description="Disordered" evidence="1">
    <location>
        <begin position="1"/>
        <end position="65"/>
    </location>
</feature>
<feature type="compositionally biased region" description="Low complexity" evidence="1">
    <location>
        <begin position="13"/>
        <end position="25"/>
    </location>
</feature>
<dbReference type="AlphaFoldDB" id="A0A1U7LPY5"/>
<feature type="compositionally biased region" description="Polar residues" evidence="1">
    <location>
        <begin position="36"/>
        <end position="63"/>
    </location>
</feature>
<organism evidence="2 3">
    <name type="scientific">Neolecta irregularis (strain DAH-3)</name>
    <dbReference type="NCBI Taxonomy" id="1198029"/>
    <lineage>
        <taxon>Eukaryota</taxon>
        <taxon>Fungi</taxon>
        <taxon>Dikarya</taxon>
        <taxon>Ascomycota</taxon>
        <taxon>Taphrinomycotina</taxon>
        <taxon>Neolectales</taxon>
        <taxon>Neolectaceae</taxon>
        <taxon>Neolecta</taxon>
    </lineage>
</organism>
<comment type="caution">
    <text evidence="2">The sequence shown here is derived from an EMBL/GenBank/DDBJ whole genome shotgun (WGS) entry which is preliminary data.</text>
</comment>
<feature type="compositionally biased region" description="Polar residues" evidence="1">
    <location>
        <begin position="1"/>
        <end position="12"/>
    </location>
</feature>
<protein>
    <submittedName>
        <fullName evidence="2">Uncharacterized protein</fullName>
    </submittedName>
</protein>
<proteinExistence type="predicted"/>
<evidence type="ECO:0000256" key="1">
    <source>
        <dbReference type="SAM" id="MobiDB-lite"/>
    </source>
</evidence>
<reference evidence="2 3" key="1">
    <citation type="submission" date="2016-04" db="EMBL/GenBank/DDBJ databases">
        <title>Evolutionary innovation and constraint leading to complex multicellularity in the Ascomycota.</title>
        <authorList>
            <person name="Cisse O."/>
            <person name="Nguyen A."/>
            <person name="Hewitt D.A."/>
            <person name="Jedd G."/>
            <person name="Stajich J.E."/>
        </authorList>
    </citation>
    <scope>NUCLEOTIDE SEQUENCE [LARGE SCALE GENOMIC DNA]</scope>
    <source>
        <strain evidence="2 3">DAH-3</strain>
    </source>
</reference>
<evidence type="ECO:0000313" key="2">
    <source>
        <dbReference type="EMBL" id="OLL24717.1"/>
    </source>
</evidence>